<dbReference type="Gene3D" id="3.40.366.10">
    <property type="entry name" value="Malonyl-Coenzyme A Acyl Carrier Protein, domain 2"/>
    <property type="match status" value="1"/>
</dbReference>
<dbReference type="CDD" id="cd02440">
    <property type="entry name" value="AdoMet_MTases"/>
    <property type="match status" value="1"/>
</dbReference>
<evidence type="ECO:0000256" key="5">
    <source>
        <dbReference type="ARBA" id="ARBA00022679"/>
    </source>
</evidence>
<dbReference type="EMBL" id="ML994645">
    <property type="protein sequence ID" value="KAF2182988.1"/>
    <property type="molecule type" value="Genomic_DNA"/>
</dbReference>
<dbReference type="SMART" id="SM00826">
    <property type="entry name" value="PKS_DH"/>
    <property type="match status" value="1"/>
</dbReference>
<dbReference type="GO" id="GO:0009403">
    <property type="term" value="P:toxin biosynthetic process"/>
    <property type="evidence" value="ECO:0007669"/>
    <property type="project" value="UniProtKB-ARBA"/>
</dbReference>
<dbReference type="GO" id="GO:0004312">
    <property type="term" value="F:fatty acid synthase activity"/>
    <property type="evidence" value="ECO:0007669"/>
    <property type="project" value="TreeGrafter"/>
</dbReference>
<dbReference type="SUPFAM" id="SSF52151">
    <property type="entry name" value="FabD/lysophospholipase-like"/>
    <property type="match status" value="1"/>
</dbReference>
<dbReference type="SUPFAM" id="SSF55048">
    <property type="entry name" value="Probable ACP-binding domain of malonyl-CoA ACP transacylase"/>
    <property type="match status" value="1"/>
</dbReference>
<dbReference type="Gene3D" id="1.10.1200.10">
    <property type="entry name" value="ACP-like"/>
    <property type="match status" value="1"/>
</dbReference>
<dbReference type="SUPFAM" id="SSF51735">
    <property type="entry name" value="NAD(P)-binding Rossmann-fold domains"/>
    <property type="match status" value="2"/>
</dbReference>
<dbReference type="InterPro" id="IPR014043">
    <property type="entry name" value="Acyl_transferase_dom"/>
</dbReference>
<dbReference type="InterPro" id="IPR020841">
    <property type="entry name" value="PKS_Beta-ketoAc_synthase_dom"/>
</dbReference>
<dbReference type="InterPro" id="IPR049551">
    <property type="entry name" value="PKS_DH_C"/>
</dbReference>
<keyword evidence="3" id="KW-0436">Ligase</keyword>
<dbReference type="Gene3D" id="3.30.559.10">
    <property type="entry name" value="Chloramphenicol acetyltransferase-like domain"/>
    <property type="match status" value="1"/>
</dbReference>
<keyword evidence="5" id="KW-0808">Transferase</keyword>
<dbReference type="PROSITE" id="PS00012">
    <property type="entry name" value="PHOSPHOPANTETHEINE"/>
    <property type="match status" value="1"/>
</dbReference>
<keyword evidence="2" id="KW-0597">Phosphoprotein</keyword>
<dbReference type="InterPro" id="IPR013217">
    <property type="entry name" value="Methyltransf_12"/>
</dbReference>
<dbReference type="InterPro" id="IPR009081">
    <property type="entry name" value="PP-bd_ACP"/>
</dbReference>
<dbReference type="GO" id="GO:0006633">
    <property type="term" value="P:fatty acid biosynthetic process"/>
    <property type="evidence" value="ECO:0007669"/>
    <property type="project" value="InterPro"/>
</dbReference>
<evidence type="ECO:0000256" key="2">
    <source>
        <dbReference type="ARBA" id="ARBA00022553"/>
    </source>
</evidence>
<dbReference type="InterPro" id="IPR023213">
    <property type="entry name" value="CAT-like_dom_sf"/>
</dbReference>
<dbReference type="InterPro" id="IPR049552">
    <property type="entry name" value="PKS_DH_N"/>
</dbReference>
<evidence type="ECO:0000256" key="10">
    <source>
        <dbReference type="SAM" id="MobiDB-lite"/>
    </source>
</evidence>
<dbReference type="SUPFAM" id="SSF56801">
    <property type="entry name" value="Acetyl-CoA synthetase-like"/>
    <property type="match status" value="1"/>
</dbReference>
<feature type="compositionally biased region" description="Low complexity" evidence="10">
    <location>
        <begin position="2450"/>
        <end position="2464"/>
    </location>
</feature>
<dbReference type="InterPro" id="IPR013120">
    <property type="entry name" value="FAR_NAD-bd"/>
</dbReference>
<dbReference type="Pfam" id="PF21089">
    <property type="entry name" value="PKS_DH_N"/>
    <property type="match status" value="1"/>
</dbReference>
<dbReference type="PROSITE" id="PS52004">
    <property type="entry name" value="KS3_2"/>
    <property type="match status" value="1"/>
</dbReference>
<dbReference type="PROSITE" id="PS52019">
    <property type="entry name" value="PKS_MFAS_DH"/>
    <property type="match status" value="1"/>
</dbReference>
<dbReference type="Pfam" id="PF02801">
    <property type="entry name" value="Ketoacyl-synt_C"/>
    <property type="match status" value="1"/>
</dbReference>
<dbReference type="SUPFAM" id="SSF53901">
    <property type="entry name" value="Thiolase-like"/>
    <property type="match status" value="1"/>
</dbReference>
<evidence type="ECO:0000313" key="14">
    <source>
        <dbReference type="EMBL" id="KAF2182988.1"/>
    </source>
</evidence>
<dbReference type="InterPro" id="IPR016036">
    <property type="entry name" value="Malonyl_transacylase_ACP-bd"/>
</dbReference>
<dbReference type="OrthoDB" id="329835at2759"/>
<evidence type="ECO:0000256" key="9">
    <source>
        <dbReference type="PROSITE-ProRule" id="PRU01363"/>
    </source>
</evidence>
<dbReference type="Pfam" id="PF00501">
    <property type="entry name" value="AMP-binding"/>
    <property type="match status" value="1"/>
</dbReference>
<dbReference type="SMART" id="SM00822">
    <property type="entry name" value="PKS_KR"/>
    <property type="match status" value="1"/>
</dbReference>
<dbReference type="FunFam" id="3.40.47.10:FF:000019">
    <property type="entry name" value="Polyketide synthase type I"/>
    <property type="match status" value="1"/>
</dbReference>
<dbReference type="Pfam" id="PF00550">
    <property type="entry name" value="PP-binding"/>
    <property type="match status" value="1"/>
</dbReference>
<keyword evidence="7" id="KW-0511">Multifunctional enzyme</keyword>
<dbReference type="InterPro" id="IPR006162">
    <property type="entry name" value="Ppantetheine_attach_site"/>
</dbReference>
<evidence type="ECO:0000259" key="12">
    <source>
        <dbReference type="PROSITE" id="PS52004"/>
    </source>
</evidence>
<proteinExistence type="inferred from homology"/>
<dbReference type="Pfam" id="PF07993">
    <property type="entry name" value="NAD_binding_4"/>
    <property type="match status" value="1"/>
</dbReference>
<dbReference type="CDD" id="cd05930">
    <property type="entry name" value="A_NRPS"/>
    <property type="match status" value="1"/>
</dbReference>
<dbReference type="InterPro" id="IPR050091">
    <property type="entry name" value="PKS_NRPS_Biosynth_Enz"/>
</dbReference>
<evidence type="ECO:0000256" key="3">
    <source>
        <dbReference type="ARBA" id="ARBA00022598"/>
    </source>
</evidence>
<dbReference type="InterPro" id="IPR014030">
    <property type="entry name" value="Ketoacyl_synth_N"/>
</dbReference>
<dbReference type="InterPro" id="IPR001227">
    <property type="entry name" value="Ac_transferase_dom_sf"/>
</dbReference>
<gene>
    <name evidence="14" type="ORF">K469DRAFT_787181</name>
</gene>
<dbReference type="InterPro" id="IPR042099">
    <property type="entry name" value="ANL_N_sf"/>
</dbReference>
<feature type="region of interest" description="N-terminal hotdog fold" evidence="9">
    <location>
        <begin position="941"/>
        <end position="1074"/>
    </location>
</feature>
<dbReference type="PROSITE" id="PS50075">
    <property type="entry name" value="CARRIER"/>
    <property type="match status" value="2"/>
</dbReference>
<dbReference type="InterPro" id="IPR057326">
    <property type="entry name" value="KR_dom"/>
</dbReference>
<dbReference type="Pfam" id="PF00698">
    <property type="entry name" value="Acyl_transf_1"/>
    <property type="match status" value="1"/>
</dbReference>
<feature type="domain" description="Ketosynthase family 3 (KS3)" evidence="12">
    <location>
        <begin position="5"/>
        <end position="439"/>
    </location>
</feature>
<sequence length="3833" mass="425510">MADVSEPIAIIGSGCRLPGGSNAPSKLWDLLKQPRDLLRQIPTERFNAEGFYHPDGLYHGHSNVLHSYTLSEDPRQFDAQFFGIKPIEAMAIDPQQRLLLEVVYESLEAAGFAIEDLRGSDTGVYVGVMCADYEAMLLRDFQEIPTYHSVGTARSILSNRISYFFDWHGPSITIDTACSSSLVALHQAVQALRIGDSKVALACGSNLLLGPENYVAESKLKMLSPDSRSMMWDEDANGYARGDGVAAVVLKTLSAAIADGDQIECLIRETGVNHDGRTNGITMPSATAQAALIRQTYAKAGLDPRKEQDRCQYFEAHGTGTPAGDPIEAEAISAAFFGDSPEPQTSPLYVGSVKTVIGHTEGTAGIAAVLKASLAMRNGYIPPNMLLTHLSRRVLPFCHNIEVPTVAKPWPALLKDNIRRASVNSFGFGGTNAHAILESYQPRDTEKSADMTPMFAPFVFSAGSEQSLQDNLLAYANLLKTHPYFNPRDLAWTLSVRRSALPLKVTFPATSIESLRSNIEAKLEDHGVDGRREDIGRRLLTASTSGKPRVLGVFTGQGAQYARMGAELIEQSPFARQIIKNLEARLNRLSDADRPSWSLLAELLAPSSSSRISESALSQPLCTAVQIVLVDMLRLANIKLDAVVGHSSGEIAAAYASGYLSADDAICIAYYRGLHSKLAVSPRGVTGAMLAVGTSWTDAAELCEEEEFLGRLAVAASNSPSSVTISGDEDAIADAEVILEDEKKFRRRLKVDVAYHSHHMLACSDAYVHSLRALNIQVQDPPSGCSWLSSVYAEDAMGAKDKLRDVYWDTNMVQPVLFSQAIEKACSLGRFDIAIEIGPHPALKGPTSQTIQELTNQIIPYSGLLFRGGNAIEAASNAIGFLWTLLGKSGVDLEAYETGMSGHTSCTLLKDLPTYQWDHTRIYWHESRLSRVWRTRKYKVHQLLGDLAPDRSPNCLSWRNLLRPKEVPWIRGHQLQNQIVFPAAGYVASAMEASKWLMDDDQVQLIEIVDFIIHAPMVFNEDDAGVEVLVTLNEINRNTLNLVKARFTYSAAVGNGDTLTTMASCELSHTLGAPSTSLLPERPPKEPNLVAVEDERFYSALETIGYVYSKPFRGLSTLKRKLNKASGLLAVTPYEETEDPFIIHPAMLDAALQSIILALSYPSDGQLWSLHVPTQIRRIRLNPDLCRENHRGARDLPFDSSVTEVLGTGITGDVEVYGKDTEHAVIQLEGMTAVPFSPATAANDSKLFSHKVWNGTDTDGYQISCDIRASNYEYELAYACERIALFYLRLIDQQTPLDHPVRVKEFKSYFNYASHVLGLLSSGKHKYAKQEWLDDTQADIDAVCERYIRSSDIKTMRAVGEQMPKVIRGESTILEHLIPTGLLDDYYVSALGFPQYSSWLGRMAAQLVHRYQRMNILEIGVLKNIGQGFSSYTFTDISSGFFEKAQEVFAPYKSKMIFKGLDIEGDVSSQGYTDHSYDLVIASFVIHATKKLEHTLRNVRRLLKPGGFLLVAEGTNNSPTRAGFIFGTLPGWWLGAEDGRVLSPFVSSSVWDSKLRQSGFSGIDTITHELDHFPWLGSVFVSQAIDDRVAFLRQPLSPPPSLPLAGMTLNDLWIIGGRTLRVARLAHELHSIFTPLSSKITSAESIEDVDYGIITPASTILCLVELDEPVFQDLSEAAFLGLKQIFGSEKTMFWVTEGRRADSPYSNMTIGFGRSQLWEVPDLRIQFFDLENVATLDARLIAEALLRFHTGSRWVCEDSKDKILWSVEPEIVVDAKGKQIIPRQEESRAANDRLNSFKRRLTKDATNATLVWGLDRYLVQDAGETDAQDEFSAKLSIRNCLLPALKTVSGFHFLAFAIDVAGGGHYALVESPRSRFHGPQDITVPCDVPSGLEAHYSLFVAANIIAANILRAFIEGQTILVHELTAELATVLSRRAAEKGIIIVYTTMKERDVPPSWISISLLVSQRVLKSILPAGVSAIVDLSNDSLPRSLGSHIRKACHPRCQYVQRDSLIAPSAHVFEPDFLTILDWTPSEPLRADVHPVDSNPLVKADRTYWLVGLSGDLGLSLCDWMIDHGAKHVVISSRDPKVAHSWLDIAARKGAVIKIYASDVTKEQDLQRVHKDIYTSLPPIAGVAQGAMVLVDTATRDMTYDQIMAVLRPKVHGSVYLDRIFTDQQLDFFVFFSSMTGVIGNIGQANYTAANLFMCSLAAQRRKRGLAASVINIGVIISVGYVTREMSERDFHQSFTEAILVGKKDPRCELELLTGLRHVPANSPYLPIWHNNPVFAKFIVQETRTETENATKSAIPIKTRLLEATTRGDVLNVITETFLAKLQVLLQLDSTESIVNRRTDELGLDSLIAVDIRSWFFKVYQVNMPVLKILGGVSIADLVAHAMENIPQELVPNIDLSRNAPTAIQEVKSLGGLPILTIERPSEETTATSESSKPGDVDTSSFMSSAQSTSSASDYGPVDLTKEVSQLVIERSQPLSYCQSMFWFVHILMEDKTTLNHTGLFRLRGNLRINDFRRAVRMVGERHESLRTSFVVQEDQQLEHQQIHDTSEVNEEYERMKNHVYGLSTGQTLRLKLLTVSSTEHYMILGCHHINLDAYKDESMDTPALQYLDYASMQRAQHDMNVWEKELRFWRNEFPDTPDPLPLKFSRHLCRRTQTEYAVHKINVRIETQLANRIRDVARKVRSTSFHFYLAAFKNLLHHCTGAQNFCIGIADAEAKTKAYAALANARVPFEVILNELHAFVDYRQGTREKQSFAECQLEMQEFEPGRSAYDLSLDIIDNPGGDALIMMLVQKDLYTQSDGKIFAEIYEDILRAYSADPSRHCSTEFEFRRSEVEKARAFGQGKFFASSWPGTLMHRFKSFARTKPEYPAVKLANGETWTYSRLAGKVDATVSELLSEGVQPGSTVAVFQEPSPEWTSSMLAILHVGAIYVPLDPGMPSQRLAMIVADCRPVAILVHNATVERYPALEARHATLINTSTTLATKKKAINCRARIDGLAIVLYTSGSTGVPKGIAIKHSSLKNEVEVSANVYNLNGEVVLQQSYFSFDMSVLQIFLAFGLGGTLCMIPGRLRGDPMAISKVIAEENVTYTCATPSEYISWLTYGNQWDLQKSSWRAALSGGEKVTEALLRKFRALGKLDLRLYNGYGPTETTCSSTKMELSYFEEGVYKGQQIPAGFVSPNESVYILDEKQRLLPVGLPGEIVIGGIGVAQGYLNNEELTNASFLPDRFLTDDSAQFDGWKRMYRTGDRGRWLNNGSIVIEGRLVDELQVKLHGQRFDLRDVEETTLNTAKGYLVEMAASIRPAINSDHEFLVAHVVFSPTKVPPQGNDEFLKDLIVDLPLPRFMCPSAIIAVDKMPTTVSGKLDRRAVGALAIPQTAADRSLAAHFTETEKRLKEAWEALLPKDLAAHHRIRANSDFFHVGGNSMLLVELQARIRERFGVLLPLIHLFESSTLELMASRIERSVAAPRKRFIDWEEETRPTIDLARLAVPSPTPRIPAHPEVVVLTGATGLVGGHILRRLASDPRVKKIHCVGVRNLQEKEQHLRFNKVMAHPGNLSLPLLGLSEATAAAIFQEVDAIIHNGADLSHLKNYHSLYPVNVGSTKELARLSLVRRIPIHYISTAGTSMFIPRETFEEVSVSSTPPPTNGSSGYTASKWASERYLERMNEIYGLPVCIHRPSSIVRPTEDMRGDNPLLDLLQKLLQYSRKLKAVPTSPNLRGTLDFVSVENVTKGIIAAVLENRSRDSSYLTYLHHTGDLDLPLSDMKEFLEKETGQQIETFPMREWADKAEQAGLHPAAAEAFRAVEHDELLAFPKFVKRRPRVL</sequence>
<dbReference type="SUPFAM" id="SSF52777">
    <property type="entry name" value="CoA-dependent acyltransferases"/>
    <property type="match status" value="2"/>
</dbReference>
<dbReference type="Proteomes" id="UP000800200">
    <property type="component" value="Unassembled WGS sequence"/>
</dbReference>
<evidence type="ECO:0000256" key="8">
    <source>
        <dbReference type="ARBA" id="ARBA00029443"/>
    </source>
</evidence>
<dbReference type="InterPro" id="IPR014031">
    <property type="entry name" value="Ketoacyl_synth_C"/>
</dbReference>
<dbReference type="PROSITE" id="PS00606">
    <property type="entry name" value="KS3_1"/>
    <property type="match status" value="1"/>
</dbReference>
<feature type="domain" description="Carrier" evidence="11">
    <location>
        <begin position="2323"/>
        <end position="2397"/>
    </location>
</feature>
<dbReference type="SUPFAM" id="SSF53335">
    <property type="entry name" value="S-adenosyl-L-methionine-dependent methyltransferases"/>
    <property type="match status" value="1"/>
</dbReference>
<dbReference type="GO" id="GO:0032259">
    <property type="term" value="P:methylation"/>
    <property type="evidence" value="ECO:0007669"/>
    <property type="project" value="UniProtKB-KW"/>
</dbReference>
<dbReference type="InterPro" id="IPR010071">
    <property type="entry name" value="AA_adenyl_dom"/>
</dbReference>
<dbReference type="InterPro" id="IPR042104">
    <property type="entry name" value="PKS_dehydratase_sf"/>
</dbReference>
<organism evidence="14 15">
    <name type="scientific">Zopfia rhizophila CBS 207.26</name>
    <dbReference type="NCBI Taxonomy" id="1314779"/>
    <lineage>
        <taxon>Eukaryota</taxon>
        <taxon>Fungi</taxon>
        <taxon>Dikarya</taxon>
        <taxon>Ascomycota</taxon>
        <taxon>Pezizomycotina</taxon>
        <taxon>Dothideomycetes</taxon>
        <taxon>Dothideomycetes incertae sedis</taxon>
        <taxon>Zopfiaceae</taxon>
        <taxon>Zopfia</taxon>
    </lineage>
</organism>
<feature type="active site" description="Proton donor; for dehydratase activity" evidence="9">
    <location>
        <position position="1149"/>
    </location>
</feature>
<accession>A0A6A6DXR5</accession>
<dbReference type="InterPro" id="IPR018201">
    <property type="entry name" value="Ketoacyl_synth_AS"/>
</dbReference>
<dbReference type="Gene3D" id="3.40.50.12780">
    <property type="entry name" value="N-terminal domain of ligase-like"/>
    <property type="match status" value="1"/>
</dbReference>
<dbReference type="CDD" id="cd00833">
    <property type="entry name" value="PKS"/>
    <property type="match status" value="1"/>
</dbReference>
<feature type="region of interest" description="Disordered" evidence="10">
    <location>
        <begin position="2432"/>
        <end position="2466"/>
    </location>
</feature>
<dbReference type="SUPFAM" id="SSF47336">
    <property type="entry name" value="ACP-like"/>
    <property type="match status" value="2"/>
</dbReference>
<dbReference type="Pfam" id="PF08242">
    <property type="entry name" value="Methyltransf_12"/>
    <property type="match status" value="1"/>
</dbReference>
<dbReference type="InterPro" id="IPR045851">
    <property type="entry name" value="AMP-bd_C_sf"/>
</dbReference>
<dbReference type="InterPro" id="IPR020806">
    <property type="entry name" value="PKS_PP-bd"/>
</dbReference>
<dbReference type="Pfam" id="PF00109">
    <property type="entry name" value="ketoacyl-synt"/>
    <property type="match status" value="1"/>
</dbReference>
<reference evidence="14" key="1">
    <citation type="journal article" date="2020" name="Stud. Mycol.">
        <title>101 Dothideomycetes genomes: a test case for predicting lifestyles and emergence of pathogens.</title>
        <authorList>
            <person name="Haridas S."/>
            <person name="Albert R."/>
            <person name="Binder M."/>
            <person name="Bloem J."/>
            <person name="Labutti K."/>
            <person name="Salamov A."/>
            <person name="Andreopoulos B."/>
            <person name="Baker S."/>
            <person name="Barry K."/>
            <person name="Bills G."/>
            <person name="Bluhm B."/>
            <person name="Cannon C."/>
            <person name="Castanera R."/>
            <person name="Culley D."/>
            <person name="Daum C."/>
            <person name="Ezra D."/>
            <person name="Gonzalez J."/>
            <person name="Henrissat B."/>
            <person name="Kuo A."/>
            <person name="Liang C."/>
            <person name="Lipzen A."/>
            <person name="Lutzoni F."/>
            <person name="Magnuson J."/>
            <person name="Mondo S."/>
            <person name="Nolan M."/>
            <person name="Ohm R."/>
            <person name="Pangilinan J."/>
            <person name="Park H.-J."/>
            <person name="Ramirez L."/>
            <person name="Alfaro M."/>
            <person name="Sun H."/>
            <person name="Tritt A."/>
            <person name="Yoshinaga Y."/>
            <person name="Zwiers L.-H."/>
            <person name="Turgeon B."/>
            <person name="Goodwin S."/>
            <person name="Spatafora J."/>
            <person name="Crous P."/>
            <person name="Grigoriev I."/>
        </authorList>
    </citation>
    <scope>NUCLEOTIDE SEQUENCE</scope>
    <source>
        <strain evidence="14">CBS 207.26</strain>
    </source>
</reference>
<dbReference type="PANTHER" id="PTHR43775:SF20">
    <property type="entry name" value="HYBRID PKS-NRPS SYNTHETASE APDA"/>
    <property type="match status" value="1"/>
</dbReference>
<dbReference type="Gene3D" id="3.10.129.110">
    <property type="entry name" value="Polyketide synthase dehydratase"/>
    <property type="match status" value="1"/>
</dbReference>
<dbReference type="Gene3D" id="3.40.50.150">
    <property type="entry name" value="Vaccinia Virus protein VP39"/>
    <property type="match status" value="1"/>
</dbReference>
<dbReference type="InterPro" id="IPR000873">
    <property type="entry name" value="AMP-dep_synth/lig_dom"/>
</dbReference>
<dbReference type="SMART" id="SM00827">
    <property type="entry name" value="PKS_AT"/>
    <property type="match status" value="1"/>
</dbReference>
<dbReference type="InterPro" id="IPR020807">
    <property type="entry name" value="PKS_DH"/>
</dbReference>
<dbReference type="Pfam" id="PF00668">
    <property type="entry name" value="Condensation"/>
    <property type="match status" value="1"/>
</dbReference>
<dbReference type="SMART" id="SM00823">
    <property type="entry name" value="PKS_PP"/>
    <property type="match status" value="2"/>
</dbReference>
<evidence type="ECO:0000259" key="11">
    <source>
        <dbReference type="PROSITE" id="PS50075"/>
    </source>
</evidence>
<evidence type="ECO:0000256" key="4">
    <source>
        <dbReference type="ARBA" id="ARBA00022603"/>
    </source>
</evidence>
<evidence type="ECO:0000313" key="15">
    <source>
        <dbReference type="Proteomes" id="UP000800200"/>
    </source>
</evidence>
<dbReference type="GO" id="GO:0008168">
    <property type="term" value="F:methyltransferase activity"/>
    <property type="evidence" value="ECO:0007669"/>
    <property type="project" value="UniProtKB-KW"/>
</dbReference>
<dbReference type="Pfam" id="PF16197">
    <property type="entry name" value="KAsynt_C_assoc"/>
    <property type="match status" value="1"/>
</dbReference>
<evidence type="ECO:0000259" key="13">
    <source>
        <dbReference type="PROSITE" id="PS52019"/>
    </source>
</evidence>
<dbReference type="CDD" id="cd19532">
    <property type="entry name" value="C_PKS-NRPS"/>
    <property type="match status" value="1"/>
</dbReference>
<dbReference type="InterPro" id="IPR036736">
    <property type="entry name" value="ACP-like_sf"/>
</dbReference>
<dbReference type="Pfam" id="PF14765">
    <property type="entry name" value="PS-DH"/>
    <property type="match status" value="1"/>
</dbReference>
<dbReference type="Pfam" id="PF08659">
    <property type="entry name" value="KR"/>
    <property type="match status" value="1"/>
</dbReference>
<dbReference type="InterPro" id="IPR029063">
    <property type="entry name" value="SAM-dependent_MTases_sf"/>
</dbReference>
<dbReference type="Gene3D" id="3.40.50.720">
    <property type="entry name" value="NAD(P)-binding Rossmann-like Domain"/>
    <property type="match status" value="2"/>
</dbReference>
<dbReference type="Gene3D" id="3.30.559.30">
    <property type="entry name" value="Nonribosomal peptide synthetase, condensation domain"/>
    <property type="match status" value="2"/>
</dbReference>
<evidence type="ECO:0000256" key="1">
    <source>
        <dbReference type="ARBA" id="ARBA00022450"/>
    </source>
</evidence>
<feature type="region of interest" description="C-terminal hotdog fold" evidence="9">
    <location>
        <begin position="1089"/>
        <end position="1242"/>
    </location>
</feature>
<evidence type="ECO:0000256" key="6">
    <source>
        <dbReference type="ARBA" id="ARBA00022737"/>
    </source>
</evidence>
<dbReference type="InterPro" id="IPR020845">
    <property type="entry name" value="AMP-binding_CS"/>
</dbReference>
<feature type="domain" description="Carrier" evidence="11">
    <location>
        <begin position="3394"/>
        <end position="3474"/>
    </location>
</feature>
<dbReference type="PROSITE" id="PS00455">
    <property type="entry name" value="AMP_BINDING"/>
    <property type="match status" value="1"/>
</dbReference>
<feature type="active site" description="Proton acceptor; for dehydratase activity" evidence="9">
    <location>
        <position position="973"/>
    </location>
</feature>
<dbReference type="InterPro" id="IPR032821">
    <property type="entry name" value="PKS_assoc"/>
</dbReference>
<dbReference type="GO" id="GO:0016874">
    <property type="term" value="F:ligase activity"/>
    <property type="evidence" value="ECO:0007669"/>
    <property type="project" value="UniProtKB-KW"/>
</dbReference>
<dbReference type="SMART" id="SM00825">
    <property type="entry name" value="PKS_KS"/>
    <property type="match status" value="1"/>
</dbReference>
<feature type="domain" description="PKS/mFAS DH" evidence="13">
    <location>
        <begin position="941"/>
        <end position="1242"/>
    </location>
</feature>
<dbReference type="InterPro" id="IPR036291">
    <property type="entry name" value="NAD(P)-bd_dom_sf"/>
</dbReference>
<dbReference type="Gene3D" id="3.30.300.30">
    <property type="match status" value="1"/>
</dbReference>
<evidence type="ECO:0000256" key="7">
    <source>
        <dbReference type="ARBA" id="ARBA00023268"/>
    </source>
</evidence>
<dbReference type="PANTHER" id="PTHR43775">
    <property type="entry name" value="FATTY ACID SYNTHASE"/>
    <property type="match status" value="1"/>
</dbReference>
<keyword evidence="1" id="KW-0596">Phosphopantetheine</keyword>
<keyword evidence="4" id="KW-0489">Methyltransferase</keyword>
<keyword evidence="6" id="KW-0677">Repeat</keyword>
<dbReference type="GO" id="GO:0004315">
    <property type="term" value="F:3-oxoacyl-[acyl-carrier-protein] synthase activity"/>
    <property type="evidence" value="ECO:0007669"/>
    <property type="project" value="InterPro"/>
</dbReference>
<dbReference type="GO" id="GO:0031177">
    <property type="term" value="F:phosphopantetheine binding"/>
    <property type="evidence" value="ECO:0007669"/>
    <property type="project" value="InterPro"/>
</dbReference>
<dbReference type="InterPro" id="IPR016039">
    <property type="entry name" value="Thiolase-like"/>
</dbReference>
<comment type="similarity">
    <text evidence="8">In the C-terminal section; belongs to the NRP synthetase family.</text>
</comment>
<protein>
    <submittedName>
        <fullName evidence="14">Beta-ketoacyl synthase domain-containing protein</fullName>
    </submittedName>
</protein>
<dbReference type="InterPro" id="IPR049900">
    <property type="entry name" value="PKS_mFAS_DH"/>
</dbReference>
<dbReference type="NCBIfam" id="TIGR01733">
    <property type="entry name" value="AA-adenyl-dom"/>
    <property type="match status" value="1"/>
</dbReference>
<keyword evidence="15" id="KW-1185">Reference proteome</keyword>
<dbReference type="InterPro" id="IPR016035">
    <property type="entry name" value="Acyl_Trfase/lysoPLipase"/>
</dbReference>
<name>A0A6A6DXR5_9PEZI</name>
<dbReference type="Gene3D" id="3.40.47.10">
    <property type="match status" value="1"/>
</dbReference>
<dbReference type="InterPro" id="IPR001242">
    <property type="entry name" value="Condensation_dom"/>
</dbReference>
<dbReference type="InterPro" id="IPR013968">
    <property type="entry name" value="PKS_KR"/>
</dbReference>